<reference evidence="5" key="1">
    <citation type="journal article" date="2019" name="Int. J. Syst. Evol. Microbiol.">
        <title>The Global Catalogue of Microorganisms (GCM) 10K type strain sequencing project: providing services to taxonomists for standard genome sequencing and annotation.</title>
        <authorList>
            <consortium name="The Broad Institute Genomics Platform"/>
            <consortium name="The Broad Institute Genome Sequencing Center for Infectious Disease"/>
            <person name="Wu L."/>
            <person name="Ma J."/>
        </authorList>
    </citation>
    <scope>NUCLEOTIDE SEQUENCE [LARGE SCALE GENOMIC DNA]</scope>
    <source>
        <strain evidence="5">JCM 11574</strain>
    </source>
</reference>
<dbReference type="SUPFAM" id="SSF53155">
    <property type="entry name" value="Methylated DNA-protein cysteine methyltransferase domain"/>
    <property type="match status" value="1"/>
</dbReference>
<evidence type="ECO:0000256" key="1">
    <source>
        <dbReference type="ARBA" id="ARBA00022763"/>
    </source>
</evidence>
<dbReference type="Pfam" id="PF02870">
    <property type="entry name" value="Methyltransf_1N"/>
    <property type="match status" value="1"/>
</dbReference>
<dbReference type="Gene3D" id="1.10.10.10">
    <property type="entry name" value="Winged helix-like DNA-binding domain superfamily/Winged helix DNA-binding domain"/>
    <property type="match status" value="1"/>
</dbReference>
<dbReference type="Proteomes" id="UP001500893">
    <property type="component" value="Unassembled WGS sequence"/>
</dbReference>
<dbReference type="RefSeq" id="WP_345055328.1">
    <property type="nucleotide sequence ID" value="NZ_BAAAVM010000073.1"/>
</dbReference>
<dbReference type="InterPro" id="IPR036388">
    <property type="entry name" value="WH-like_DNA-bd_sf"/>
</dbReference>
<dbReference type="SUPFAM" id="SSF46767">
    <property type="entry name" value="Methylated DNA-protein cysteine methyltransferase, C-terminal domain"/>
    <property type="match status" value="1"/>
</dbReference>
<dbReference type="InterPro" id="IPR008332">
    <property type="entry name" value="MethylG_MeTrfase_N"/>
</dbReference>
<proteinExistence type="predicted"/>
<keyword evidence="5" id="KW-1185">Reference proteome</keyword>
<protein>
    <submittedName>
        <fullName evidence="4">Methylated-DNA--[protein]-cysteine S-methyltransferase</fullName>
    </submittedName>
</protein>
<evidence type="ECO:0000313" key="5">
    <source>
        <dbReference type="Proteomes" id="UP001500893"/>
    </source>
</evidence>
<dbReference type="NCBIfam" id="TIGR00589">
    <property type="entry name" value="ogt"/>
    <property type="match status" value="1"/>
</dbReference>
<name>A0ABP6NSZ8_9ACTN</name>
<evidence type="ECO:0000259" key="3">
    <source>
        <dbReference type="Pfam" id="PF02870"/>
    </source>
</evidence>
<dbReference type="InterPro" id="IPR036217">
    <property type="entry name" value="MethylDNA_cys_MeTrfase_DNAb"/>
</dbReference>
<organism evidence="4 5">
    <name type="scientific">Streptomyces rameus</name>
    <dbReference type="NCBI Taxonomy" id="68261"/>
    <lineage>
        <taxon>Bacteria</taxon>
        <taxon>Bacillati</taxon>
        <taxon>Actinomycetota</taxon>
        <taxon>Actinomycetes</taxon>
        <taxon>Kitasatosporales</taxon>
        <taxon>Streptomycetaceae</taxon>
        <taxon>Streptomyces</taxon>
    </lineage>
</organism>
<dbReference type="EMBL" id="BAAAVM010000073">
    <property type="protein sequence ID" value="GAA3153644.1"/>
    <property type="molecule type" value="Genomic_DNA"/>
</dbReference>
<dbReference type="InterPro" id="IPR036631">
    <property type="entry name" value="MGMT_N_sf"/>
</dbReference>
<feature type="domain" description="Methylated-DNA-[protein]-cysteine S-methyltransferase DNA binding" evidence="2">
    <location>
        <begin position="89"/>
        <end position="170"/>
    </location>
</feature>
<evidence type="ECO:0000259" key="2">
    <source>
        <dbReference type="Pfam" id="PF01035"/>
    </source>
</evidence>
<dbReference type="Pfam" id="PF01035">
    <property type="entry name" value="DNA_binding_1"/>
    <property type="match status" value="1"/>
</dbReference>
<feature type="domain" description="Methylguanine DNA methyltransferase ribonuclease-like" evidence="3">
    <location>
        <begin position="14"/>
        <end position="84"/>
    </location>
</feature>
<accession>A0ABP6NSZ8</accession>
<dbReference type="PANTHER" id="PTHR10815">
    <property type="entry name" value="METHYLATED-DNA--PROTEIN-CYSTEINE METHYLTRANSFERASE"/>
    <property type="match status" value="1"/>
</dbReference>
<dbReference type="Gene3D" id="3.30.160.70">
    <property type="entry name" value="Methylated DNA-protein cysteine methyltransferase domain"/>
    <property type="match status" value="1"/>
</dbReference>
<dbReference type="CDD" id="cd06445">
    <property type="entry name" value="ATase"/>
    <property type="match status" value="1"/>
</dbReference>
<dbReference type="PANTHER" id="PTHR10815:SF5">
    <property type="entry name" value="METHYLATED-DNA--PROTEIN-CYSTEINE METHYLTRANSFERASE"/>
    <property type="match status" value="1"/>
</dbReference>
<sequence length="176" mass="18750">MATHTVRTVRTIHTVHASPLGDLLLTGSVSPAGALTLTSLSLPGQGGAPAVRAEDRDDRPFAEAHRQLAAYFTGRRTRFDLTLSPAGSPFQRAVWQALEDVPHGTTTTYGELAARLGVPRAEIRSVGRALGANPLLLLRPCHRVIGADGSLRGYAGGVEHKQWLLTHEGALQPTLL</sequence>
<comment type="caution">
    <text evidence="4">The sequence shown here is derived from an EMBL/GenBank/DDBJ whole genome shotgun (WGS) entry which is preliminary data.</text>
</comment>
<dbReference type="InterPro" id="IPR014048">
    <property type="entry name" value="MethylDNA_cys_MeTrfase_DNA-bd"/>
</dbReference>
<keyword evidence="1" id="KW-0227">DNA damage</keyword>
<evidence type="ECO:0000313" key="4">
    <source>
        <dbReference type="EMBL" id="GAA3153644.1"/>
    </source>
</evidence>
<gene>
    <name evidence="4" type="ORF">GCM10010521_46840</name>
</gene>